<proteinExistence type="predicted"/>
<organism evidence="2 3">
    <name type="scientific">Mogibacterium diversum</name>
    <dbReference type="NCBI Taxonomy" id="114527"/>
    <lineage>
        <taxon>Bacteria</taxon>
        <taxon>Bacillati</taxon>
        <taxon>Bacillota</taxon>
        <taxon>Clostridia</taxon>
        <taxon>Peptostreptococcales</taxon>
        <taxon>Anaerovoracaceae</taxon>
        <taxon>Mogibacterium</taxon>
    </lineage>
</organism>
<keyword evidence="1" id="KW-0812">Transmembrane</keyword>
<evidence type="ECO:0000313" key="3">
    <source>
        <dbReference type="Proteomes" id="UP000722050"/>
    </source>
</evidence>
<sequence>MERIDFETALVEVAKLPMVKIDRELFLRKELRNHYSKEVVDLAILHSPAYAGIKTTDIDRIAKNCIIAETRRVTIISAATGIPGGLAMIGTVSVDIMQYLGHLLRILQELIYLYGWQDLNLNESELDEETKNILTLFIGVMFGISGAVKAINGIASLAANQIAKKLPQKALTKGTIYPIVKKTSQMIGAKMTKEIFANGVSKAVPVVGAVVSGSITFASFKPMAKRLRRYLASCEMADTSYYEMTRNEEFTDVDIDTITNDIDDKESK</sequence>
<reference evidence="2" key="1">
    <citation type="submission" date="2020-04" db="EMBL/GenBank/DDBJ databases">
        <title>Deep metagenomics examines the oral microbiome during advanced dental caries in children, revealing novel taxa and co-occurrences with host molecules.</title>
        <authorList>
            <person name="Baker J.L."/>
            <person name="Morton J.T."/>
            <person name="Dinis M."/>
            <person name="Alvarez R."/>
            <person name="Tran N.C."/>
            <person name="Knight R."/>
            <person name="Edlund A."/>
        </authorList>
    </citation>
    <scope>NUCLEOTIDE SEQUENCE</scope>
    <source>
        <strain evidence="2">JCVI_24_bin.8</strain>
    </source>
</reference>
<evidence type="ECO:0000313" key="2">
    <source>
        <dbReference type="EMBL" id="MBF1352529.1"/>
    </source>
</evidence>
<gene>
    <name evidence="2" type="ORF">HXM71_05350</name>
</gene>
<evidence type="ECO:0000256" key="1">
    <source>
        <dbReference type="SAM" id="Phobius"/>
    </source>
</evidence>
<name>A0A930EEH4_9FIRM</name>
<dbReference type="EMBL" id="JABZQH010000184">
    <property type="protein sequence ID" value="MBF1352529.1"/>
    <property type="molecule type" value="Genomic_DNA"/>
</dbReference>
<accession>A0A930EEH4</accession>
<protein>
    <recommendedName>
        <fullName evidence="4">Bacteriochlorophyll 4-vinyl reductase</fullName>
    </recommendedName>
</protein>
<evidence type="ECO:0008006" key="4">
    <source>
        <dbReference type="Google" id="ProtNLM"/>
    </source>
</evidence>
<keyword evidence="1" id="KW-1133">Transmembrane helix</keyword>
<keyword evidence="1" id="KW-0472">Membrane</keyword>
<feature type="transmembrane region" description="Helical" evidence="1">
    <location>
        <begin position="203"/>
        <end position="220"/>
    </location>
</feature>
<dbReference type="AlphaFoldDB" id="A0A930EEH4"/>
<dbReference type="Proteomes" id="UP000722050">
    <property type="component" value="Unassembled WGS sequence"/>
</dbReference>
<comment type="caution">
    <text evidence="2">The sequence shown here is derived from an EMBL/GenBank/DDBJ whole genome shotgun (WGS) entry which is preliminary data.</text>
</comment>